<dbReference type="InParanoid" id="E1ZBN2"/>
<proteinExistence type="predicted"/>
<feature type="region of interest" description="Disordered" evidence="1">
    <location>
        <begin position="70"/>
        <end position="91"/>
    </location>
</feature>
<gene>
    <name evidence="2" type="ORF">CHLNCDRAFT_144544</name>
</gene>
<sequence>MRALFGGAPNNSAPTVGHSPQTPPADPSPAFPLLHGANTAQQPPWWEEVHAQDGEWATLSRSNSAKRRLFGQLGGGDSADEPNGSWAPLSARAARPSTSQIVLAALAGVALLALLSLSPMGGHASAGGIVHGSGGRRYLQAGAPLVAAAAAPAAAGARAAGMAQLREPLWNVSMLLTAGREQAAQLAGEAQQPFLRALVRGASAASGSEIAAAVLLWVHLSPPAADDGGCTISVSMLLPQQASRRLADALAADPLLLRRPAGLGKDTSSSSFNGELRASRVQNKAASCEQQEGADFRLQLLLGCSSATAVA</sequence>
<evidence type="ECO:0000313" key="3">
    <source>
        <dbReference type="Proteomes" id="UP000008141"/>
    </source>
</evidence>
<feature type="region of interest" description="Disordered" evidence="1">
    <location>
        <begin position="1"/>
        <end position="42"/>
    </location>
</feature>
<dbReference type="Proteomes" id="UP000008141">
    <property type="component" value="Unassembled WGS sequence"/>
</dbReference>
<evidence type="ECO:0000256" key="1">
    <source>
        <dbReference type="SAM" id="MobiDB-lite"/>
    </source>
</evidence>
<organism evidence="3">
    <name type="scientific">Chlorella variabilis</name>
    <name type="common">Green alga</name>
    <dbReference type="NCBI Taxonomy" id="554065"/>
    <lineage>
        <taxon>Eukaryota</taxon>
        <taxon>Viridiplantae</taxon>
        <taxon>Chlorophyta</taxon>
        <taxon>core chlorophytes</taxon>
        <taxon>Trebouxiophyceae</taxon>
        <taxon>Chlorellales</taxon>
        <taxon>Chlorellaceae</taxon>
        <taxon>Chlorella clade</taxon>
        <taxon>Chlorella</taxon>
    </lineage>
</organism>
<feature type="compositionally biased region" description="Polar residues" evidence="1">
    <location>
        <begin position="9"/>
        <end position="20"/>
    </location>
</feature>
<dbReference type="AlphaFoldDB" id="E1ZBN2"/>
<protein>
    <submittedName>
        <fullName evidence="2">Expressed protein</fullName>
    </submittedName>
</protein>
<dbReference type="EMBL" id="GL433841">
    <property type="protein sequence ID" value="EFN56885.1"/>
    <property type="molecule type" value="Genomic_DNA"/>
</dbReference>
<dbReference type="KEGG" id="cvr:CHLNCDRAFT_144544"/>
<accession>E1ZBN2</accession>
<dbReference type="RefSeq" id="XP_005848987.1">
    <property type="nucleotide sequence ID" value="XM_005848925.1"/>
</dbReference>
<name>E1ZBN2_CHLVA</name>
<feature type="compositionally biased region" description="Pro residues" evidence="1">
    <location>
        <begin position="21"/>
        <end position="30"/>
    </location>
</feature>
<dbReference type="GeneID" id="17356242"/>
<evidence type="ECO:0000313" key="2">
    <source>
        <dbReference type="EMBL" id="EFN56885.1"/>
    </source>
</evidence>
<reference evidence="2 3" key="1">
    <citation type="journal article" date="2010" name="Plant Cell">
        <title>The Chlorella variabilis NC64A genome reveals adaptation to photosymbiosis, coevolution with viruses, and cryptic sex.</title>
        <authorList>
            <person name="Blanc G."/>
            <person name="Duncan G."/>
            <person name="Agarkova I."/>
            <person name="Borodovsky M."/>
            <person name="Gurnon J."/>
            <person name="Kuo A."/>
            <person name="Lindquist E."/>
            <person name="Lucas S."/>
            <person name="Pangilinan J."/>
            <person name="Polle J."/>
            <person name="Salamov A."/>
            <person name="Terry A."/>
            <person name="Yamada T."/>
            <person name="Dunigan D.D."/>
            <person name="Grigoriev I.V."/>
            <person name="Claverie J.M."/>
            <person name="Van Etten J.L."/>
        </authorList>
    </citation>
    <scope>NUCLEOTIDE SEQUENCE [LARGE SCALE GENOMIC DNA]</scope>
    <source>
        <strain evidence="2 3">NC64A</strain>
    </source>
</reference>
<keyword evidence="3" id="KW-1185">Reference proteome</keyword>